<dbReference type="InterPro" id="IPR036291">
    <property type="entry name" value="NAD(P)-bd_dom_sf"/>
</dbReference>
<accession>A0A1Q8SVB5</accession>
<keyword evidence="6" id="KW-1185">Reference proteome</keyword>
<comment type="similarity">
    <text evidence="1">Belongs to the NAD(P)-dependent epimerase/dehydratase family.</text>
</comment>
<proteinExistence type="inferred from homology"/>
<evidence type="ECO:0000313" key="6">
    <source>
        <dbReference type="Proteomes" id="UP000186878"/>
    </source>
</evidence>
<gene>
    <name evidence="5" type="ORF">BTW07_04925</name>
</gene>
<dbReference type="AlphaFoldDB" id="A0A1Q8SVB5"/>
<dbReference type="EMBL" id="MSDO01000004">
    <property type="protein sequence ID" value="OLO05370.1"/>
    <property type="molecule type" value="Genomic_DNA"/>
</dbReference>
<sequence length="269" mass="29688">MLNRLLVTGAAGGVGRAIRPYLSKLAHQVRLSDIDAIDDVEKHEEFIGCDLADAAAVEKLVSDCDGVVHLGGISVEKPWEGILQANIIGAYNLYEAARKQGKPRIVFASSNHTIGFYERSTRIDSQVPRRPDSLYGVSKCFGEDLASLYFDKFGIETLSVRIGSCFPKPKDTRMLATWLGVKDFMALLERAFVAPKLGYTVIYGVSDNAEQWWDNRHARFLGWAPQESSAPWRNEVEAEAAKAPQDPMDPAVVYQGGKFVTLGHPDDEA</sequence>
<dbReference type="PANTHER" id="PTHR43103:SF5">
    <property type="entry name" value="4-EPIMERASE, PUTATIVE (AFU_ORTHOLOGUE AFUA_7G00360)-RELATED"/>
    <property type="match status" value="1"/>
</dbReference>
<dbReference type="STRING" id="404433.BTW07_04925"/>
<evidence type="ECO:0000256" key="3">
    <source>
        <dbReference type="ARBA" id="ARBA00023027"/>
    </source>
</evidence>
<evidence type="ECO:0000256" key="1">
    <source>
        <dbReference type="ARBA" id="ARBA00007637"/>
    </source>
</evidence>
<keyword evidence="3" id="KW-0520">NAD</keyword>
<dbReference type="OrthoDB" id="8770295at2"/>
<keyword evidence="2" id="KW-0560">Oxidoreductase</keyword>
<dbReference type="GO" id="GO:0016491">
    <property type="term" value="F:oxidoreductase activity"/>
    <property type="evidence" value="ECO:0007669"/>
    <property type="project" value="UniProtKB-KW"/>
</dbReference>
<protein>
    <submittedName>
        <fullName evidence="5">NAD-dependent dehydratase</fullName>
    </submittedName>
</protein>
<dbReference type="InterPro" id="IPR001509">
    <property type="entry name" value="Epimerase_deHydtase"/>
</dbReference>
<name>A0A1Q8SVB5_9GAMM</name>
<dbReference type="PANTHER" id="PTHR43103">
    <property type="entry name" value="NUCLEOSIDE-DIPHOSPHATE-SUGAR EPIMERASE"/>
    <property type="match status" value="1"/>
</dbReference>
<dbReference type="Proteomes" id="UP000186878">
    <property type="component" value="Unassembled WGS sequence"/>
</dbReference>
<reference evidence="5 6" key="1">
    <citation type="submission" date="2016-12" db="EMBL/GenBank/DDBJ databases">
        <title>Draft genome sequences of strains Salinicola socius SMB35, Salinicola sp. MH3R3-1 and Chromohalobacter sp. SMB17 from the Verkhnekamsk potash mining region of Russia.</title>
        <authorList>
            <person name="Mavrodi D.V."/>
            <person name="Olsson B.E."/>
            <person name="Korsakova E.S."/>
            <person name="Pyankova A."/>
            <person name="Mavrodi O.V."/>
            <person name="Plotnikova E.G."/>
        </authorList>
    </citation>
    <scope>NUCLEOTIDE SEQUENCE [LARGE SCALE GENOMIC DNA]</scope>
    <source>
        <strain evidence="5 6">SMB35</strain>
    </source>
</reference>
<organism evidence="5 6">
    <name type="scientific">Salinicola socius</name>
    <dbReference type="NCBI Taxonomy" id="404433"/>
    <lineage>
        <taxon>Bacteria</taxon>
        <taxon>Pseudomonadati</taxon>
        <taxon>Pseudomonadota</taxon>
        <taxon>Gammaproteobacteria</taxon>
        <taxon>Oceanospirillales</taxon>
        <taxon>Halomonadaceae</taxon>
        <taxon>Salinicola</taxon>
    </lineage>
</organism>
<dbReference type="Gene3D" id="3.40.50.720">
    <property type="entry name" value="NAD(P)-binding Rossmann-like Domain"/>
    <property type="match status" value="1"/>
</dbReference>
<evidence type="ECO:0000313" key="5">
    <source>
        <dbReference type="EMBL" id="OLO05370.1"/>
    </source>
</evidence>
<dbReference type="RefSeq" id="WP_075569054.1">
    <property type="nucleotide sequence ID" value="NZ_MSDO01000004.1"/>
</dbReference>
<feature type="domain" description="NAD-dependent epimerase/dehydratase" evidence="4">
    <location>
        <begin position="6"/>
        <end position="176"/>
    </location>
</feature>
<dbReference type="Pfam" id="PF01370">
    <property type="entry name" value="Epimerase"/>
    <property type="match status" value="1"/>
</dbReference>
<evidence type="ECO:0000259" key="4">
    <source>
        <dbReference type="Pfam" id="PF01370"/>
    </source>
</evidence>
<comment type="caution">
    <text evidence="5">The sequence shown here is derived from an EMBL/GenBank/DDBJ whole genome shotgun (WGS) entry which is preliminary data.</text>
</comment>
<evidence type="ECO:0000256" key="2">
    <source>
        <dbReference type="ARBA" id="ARBA00023002"/>
    </source>
</evidence>
<dbReference type="SUPFAM" id="SSF51735">
    <property type="entry name" value="NAD(P)-binding Rossmann-fold domains"/>
    <property type="match status" value="1"/>
</dbReference>